<dbReference type="EMBL" id="MPDP01000190">
    <property type="protein sequence ID" value="KAK1472350.1"/>
    <property type="molecule type" value="Genomic_DNA"/>
</dbReference>
<dbReference type="AlphaFoldDB" id="A0AAI9Y1P6"/>
<sequence length="464" mass="51640">MYCGNPLVMQNDGVKQTGRLPRARTQEEEGDYLSLHLSWEKSATTRAVSHFPKPMRPVRLRVRFCRVPRYTTANHTLFTSTTSKHMNWPCTKMRLAMIVGRLRDGKAQAQAILSHSNPESLDRAFSPWCWDVFHMLRILGTYKYHIGVVGPGYYPTEVVLTNIDIPSVHSQRFPSIIQRTEADYGHRSILHLEDKVFYSSLSAPHTSFLCRRVQYRRFLGWLFGHSHSPFPSHVADGNTTGGRVHGAGVLYRSRLDPFHDSQHSGRDGMFAAISPPLIHMPGYRVNRFKARTLPRGNGDDDGVADVCHTYHLDSVGTTEYAVCPLVNIGSCRGADASDHNRMPNLRIAKLWSLVYGHQSASFVQAQGNQLSTTDHGPQTESGSSSQGFGNLPGSIREANLNREVYYGCCVRNTLARRHDLDGALSKVAPSPSPPHTTSSSSSSSSPLSIVYTLLRGTETDHVTV</sequence>
<protein>
    <submittedName>
        <fullName evidence="2">Uncharacterized protein</fullName>
    </submittedName>
</protein>
<comment type="caution">
    <text evidence="2">The sequence shown here is derived from an EMBL/GenBank/DDBJ whole genome shotgun (WGS) entry which is preliminary data.</text>
</comment>
<evidence type="ECO:0000313" key="3">
    <source>
        <dbReference type="Proteomes" id="UP001239213"/>
    </source>
</evidence>
<feature type="region of interest" description="Disordered" evidence="1">
    <location>
        <begin position="365"/>
        <end position="393"/>
    </location>
</feature>
<feature type="compositionally biased region" description="Low complexity" evidence="1">
    <location>
        <begin position="435"/>
        <end position="445"/>
    </location>
</feature>
<dbReference type="Proteomes" id="UP001239213">
    <property type="component" value="Unassembled WGS sequence"/>
</dbReference>
<name>A0AAI9Y1P6_9PEZI</name>
<evidence type="ECO:0000256" key="1">
    <source>
        <dbReference type="SAM" id="MobiDB-lite"/>
    </source>
</evidence>
<keyword evidence="3" id="KW-1185">Reference proteome</keyword>
<feature type="region of interest" description="Disordered" evidence="1">
    <location>
        <begin position="424"/>
        <end position="445"/>
    </location>
</feature>
<reference evidence="2" key="1">
    <citation type="submission" date="2016-11" db="EMBL/GenBank/DDBJ databases">
        <title>The genome sequence of Colletotrichum cuscutae.</title>
        <authorList>
            <person name="Baroncelli R."/>
        </authorList>
    </citation>
    <scope>NUCLEOTIDE SEQUENCE</scope>
    <source>
        <strain evidence="2">IMI 304802</strain>
    </source>
</reference>
<accession>A0AAI9Y1P6</accession>
<gene>
    <name evidence="2" type="ORF">CCUS01_05734</name>
</gene>
<evidence type="ECO:0000313" key="2">
    <source>
        <dbReference type="EMBL" id="KAK1472350.1"/>
    </source>
</evidence>
<proteinExistence type="predicted"/>
<organism evidence="2 3">
    <name type="scientific">Colletotrichum cuscutae</name>
    <dbReference type="NCBI Taxonomy" id="1209917"/>
    <lineage>
        <taxon>Eukaryota</taxon>
        <taxon>Fungi</taxon>
        <taxon>Dikarya</taxon>
        <taxon>Ascomycota</taxon>
        <taxon>Pezizomycotina</taxon>
        <taxon>Sordariomycetes</taxon>
        <taxon>Hypocreomycetidae</taxon>
        <taxon>Glomerellales</taxon>
        <taxon>Glomerellaceae</taxon>
        <taxon>Colletotrichum</taxon>
        <taxon>Colletotrichum acutatum species complex</taxon>
    </lineage>
</organism>
<feature type="compositionally biased region" description="Polar residues" evidence="1">
    <location>
        <begin position="365"/>
        <end position="388"/>
    </location>
</feature>